<dbReference type="GO" id="GO:0005524">
    <property type="term" value="F:ATP binding"/>
    <property type="evidence" value="ECO:0007669"/>
    <property type="project" value="InterPro"/>
</dbReference>
<sequence>VQPDFRGNVELIDCKFTYPTRPDIQVLNGLNVSVKPGQTLAFVGSSGCGKSTSLKAGVVYLPLIESLINEGVFVFVFCG</sequence>
<dbReference type="InterPro" id="IPR003439">
    <property type="entry name" value="ABC_transporter-like_ATP-bd"/>
</dbReference>
<evidence type="ECO:0000259" key="1">
    <source>
        <dbReference type="Pfam" id="PF00005"/>
    </source>
</evidence>
<dbReference type="GeneTree" id="ENSGT00940000157564"/>
<dbReference type="PANTHER" id="PTHR24222:SF76">
    <property type="entry name" value="MYCOBACTIN IMPORT ATP-BINDING_PERMEASE PROTEIN IRTB"/>
    <property type="match status" value="1"/>
</dbReference>
<dbReference type="Gene3D" id="3.40.50.300">
    <property type="entry name" value="P-loop containing nucleotide triphosphate hydrolases"/>
    <property type="match status" value="1"/>
</dbReference>
<dbReference type="Proteomes" id="UP000472277">
    <property type="component" value="Chromosome 6"/>
</dbReference>
<dbReference type="Ensembl" id="ENSSTUT00000106046.1">
    <property type="protein sequence ID" value="ENSSTUP00000098796.1"/>
    <property type="gene ID" value="ENSSTUG00000044306.1"/>
</dbReference>
<keyword evidence="3" id="KW-1185">Reference proteome</keyword>
<evidence type="ECO:0000313" key="3">
    <source>
        <dbReference type="Proteomes" id="UP000472277"/>
    </source>
</evidence>
<dbReference type="InterPro" id="IPR039421">
    <property type="entry name" value="Type_1_exporter"/>
</dbReference>
<dbReference type="GO" id="GO:0016887">
    <property type="term" value="F:ATP hydrolysis activity"/>
    <property type="evidence" value="ECO:0007669"/>
    <property type="project" value="InterPro"/>
</dbReference>
<dbReference type="SUPFAM" id="SSF52540">
    <property type="entry name" value="P-loop containing nucleoside triphosphate hydrolases"/>
    <property type="match status" value="1"/>
</dbReference>
<proteinExistence type="predicted"/>
<dbReference type="InterPro" id="IPR027417">
    <property type="entry name" value="P-loop_NTPase"/>
</dbReference>
<name>A0A674DT52_SALTR</name>
<accession>A0A674DT52</accession>
<organism evidence="2 3">
    <name type="scientific">Salmo trutta</name>
    <name type="common">Brown trout</name>
    <dbReference type="NCBI Taxonomy" id="8032"/>
    <lineage>
        <taxon>Eukaryota</taxon>
        <taxon>Metazoa</taxon>
        <taxon>Chordata</taxon>
        <taxon>Craniata</taxon>
        <taxon>Vertebrata</taxon>
        <taxon>Euteleostomi</taxon>
        <taxon>Actinopterygii</taxon>
        <taxon>Neopterygii</taxon>
        <taxon>Teleostei</taxon>
        <taxon>Protacanthopterygii</taxon>
        <taxon>Salmoniformes</taxon>
        <taxon>Salmonidae</taxon>
        <taxon>Salmoninae</taxon>
        <taxon>Salmo</taxon>
    </lineage>
</organism>
<dbReference type="PANTHER" id="PTHR24222">
    <property type="entry name" value="ABC TRANSPORTER B FAMILY"/>
    <property type="match status" value="1"/>
</dbReference>
<evidence type="ECO:0000313" key="2">
    <source>
        <dbReference type="Ensembl" id="ENSSTUP00000098796.1"/>
    </source>
</evidence>
<reference evidence="2" key="2">
    <citation type="submission" date="2025-09" db="UniProtKB">
        <authorList>
            <consortium name="Ensembl"/>
        </authorList>
    </citation>
    <scope>IDENTIFICATION</scope>
</reference>
<dbReference type="GO" id="GO:0005886">
    <property type="term" value="C:plasma membrane"/>
    <property type="evidence" value="ECO:0007669"/>
    <property type="project" value="TreeGrafter"/>
</dbReference>
<dbReference type="InParanoid" id="A0A674DT52"/>
<dbReference type="GO" id="GO:0042626">
    <property type="term" value="F:ATPase-coupled transmembrane transporter activity"/>
    <property type="evidence" value="ECO:0007669"/>
    <property type="project" value="TreeGrafter"/>
</dbReference>
<feature type="domain" description="ABC transporter" evidence="1">
    <location>
        <begin position="27"/>
        <end position="56"/>
    </location>
</feature>
<dbReference type="AlphaFoldDB" id="A0A674DT52"/>
<reference evidence="2" key="1">
    <citation type="submission" date="2025-08" db="UniProtKB">
        <authorList>
            <consortium name="Ensembl"/>
        </authorList>
    </citation>
    <scope>IDENTIFICATION</scope>
</reference>
<dbReference type="Pfam" id="PF00005">
    <property type="entry name" value="ABC_tran"/>
    <property type="match status" value="1"/>
</dbReference>
<protein>
    <recommendedName>
        <fullName evidence="1">ABC transporter domain-containing protein</fullName>
    </recommendedName>
</protein>